<dbReference type="OrthoDB" id="203899at2157"/>
<dbReference type="RefSeq" id="WP_006672421.1">
    <property type="nucleotide sequence ID" value="NZ_AOMA01000073.1"/>
</dbReference>
<dbReference type="AlphaFoldDB" id="M0M338"/>
<name>M0M338_9EURY</name>
<organism evidence="1 2">
    <name type="scientific">Halobiforma nitratireducens JCM 10879</name>
    <dbReference type="NCBI Taxonomy" id="1227454"/>
    <lineage>
        <taxon>Archaea</taxon>
        <taxon>Methanobacteriati</taxon>
        <taxon>Methanobacteriota</taxon>
        <taxon>Stenosarchaea group</taxon>
        <taxon>Halobacteria</taxon>
        <taxon>Halobacteriales</taxon>
        <taxon>Natrialbaceae</taxon>
        <taxon>Halobiforma</taxon>
    </lineage>
</organism>
<evidence type="ECO:0000313" key="1">
    <source>
        <dbReference type="EMBL" id="EMA40237.1"/>
    </source>
</evidence>
<gene>
    <name evidence="1" type="ORF">C446_07427</name>
</gene>
<keyword evidence="2" id="KW-1185">Reference proteome</keyword>
<dbReference type="InterPro" id="IPR010368">
    <property type="entry name" value="Com_YlbF"/>
</dbReference>
<dbReference type="NCBIfam" id="NF041416">
    <property type="entry name" value="halo_CC_star_2"/>
    <property type="match status" value="1"/>
</dbReference>
<dbReference type="STRING" id="1227454.C446_07427"/>
<dbReference type="eggNOG" id="arCOG04404">
    <property type="taxonomic scope" value="Archaea"/>
</dbReference>
<proteinExistence type="predicted"/>
<dbReference type="Proteomes" id="UP000011607">
    <property type="component" value="Unassembled WGS sequence"/>
</dbReference>
<evidence type="ECO:0008006" key="3">
    <source>
        <dbReference type="Google" id="ProtNLM"/>
    </source>
</evidence>
<reference evidence="1 2" key="1">
    <citation type="journal article" date="2014" name="PLoS Genet.">
        <title>Phylogenetically driven sequencing of extremely halophilic archaea reveals strategies for static and dynamic osmo-response.</title>
        <authorList>
            <person name="Becker E.A."/>
            <person name="Seitzer P.M."/>
            <person name="Tritt A."/>
            <person name="Larsen D."/>
            <person name="Krusor M."/>
            <person name="Yao A.I."/>
            <person name="Wu D."/>
            <person name="Madern D."/>
            <person name="Eisen J.A."/>
            <person name="Darling A.E."/>
            <person name="Facciotti M.T."/>
        </authorList>
    </citation>
    <scope>NUCLEOTIDE SEQUENCE [LARGE SCALE GENOMIC DNA]</scope>
    <source>
        <strain evidence="1 2">JCM 10879</strain>
    </source>
</reference>
<accession>M0M338</accession>
<dbReference type="SUPFAM" id="SSF158622">
    <property type="entry name" value="YheA/YmcA-like"/>
    <property type="match status" value="1"/>
</dbReference>
<dbReference type="Pfam" id="PF06133">
    <property type="entry name" value="Com_YlbF"/>
    <property type="match status" value="1"/>
</dbReference>
<dbReference type="EMBL" id="AOMA01000073">
    <property type="protein sequence ID" value="EMA40237.1"/>
    <property type="molecule type" value="Genomic_DNA"/>
</dbReference>
<protein>
    <recommendedName>
        <fullName evidence="3">YlbF family regulator</fullName>
    </recommendedName>
</protein>
<evidence type="ECO:0000313" key="2">
    <source>
        <dbReference type="Proteomes" id="UP000011607"/>
    </source>
</evidence>
<sequence>MSNQQTEPDVNARLREFVDAIKTSDQYETYVDARERLDDDQEAQQLLQRYQQKQARLQRGGFDQDTMAELRELKERMDDDETISAYMQAEAALIDLLERTNDVISDRIGEEFARSMGGCC</sequence>
<comment type="caution">
    <text evidence="1">The sequence shown here is derived from an EMBL/GenBank/DDBJ whole genome shotgun (WGS) entry which is preliminary data.</text>
</comment>
<dbReference type="Gene3D" id="1.20.1500.10">
    <property type="entry name" value="YheA/YmcA-like"/>
    <property type="match status" value="1"/>
</dbReference>
<dbReference type="InterPro" id="IPR023378">
    <property type="entry name" value="YheA/YmcA-like_dom_sf"/>
</dbReference>